<name>A0A075GWB3_9EURY</name>
<reference evidence="7" key="1">
    <citation type="journal article" date="2014" name="Genome Biol. Evol.">
        <title>Pangenome evidence for extensive interdomain horizontal transfer affecting lineage core and shell genes in uncultured planktonic thaumarchaeota and euryarchaeota.</title>
        <authorList>
            <person name="Deschamps P."/>
            <person name="Zivanovic Y."/>
            <person name="Moreira D."/>
            <person name="Rodriguez-Valera F."/>
            <person name="Lopez-Garcia P."/>
        </authorList>
    </citation>
    <scope>NUCLEOTIDE SEQUENCE</scope>
</reference>
<dbReference type="InterPro" id="IPR057267">
    <property type="entry name" value="Rbsml_uL18_arch"/>
</dbReference>
<dbReference type="Pfam" id="PF17144">
    <property type="entry name" value="Ribosomal_L5e"/>
    <property type="match status" value="2"/>
</dbReference>
<dbReference type="AlphaFoldDB" id="A0A075GWB3"/>
<dbReference type="PANTHER" id="PTHR23410:SF12">
    <property type="entry name" value="LARGE RIBOSOMAL SUBUNIT PROTEIN UL18"/>
    <property type="match status" value="1"/>
</dbReference>
<dbReference type="NCBIfam" id="NF006342">
    <property type="entry name" value="PRK08569.1"/>
    <property type="match status" value="1"/>
</dbReference>
<gene>
    <name evidence="7" type="primary">RP-L18</name>
    <name evidence="6" type="synonym">rpl18</name>
    <name evidence="7" type="synonym">rplR</name>
</gene>
<evidence type="ECO:0000256" key="1">
    <source>
        <dbReference type="ARBA" id="ARBA00007116"/>
    </source>
</evidence>
<dbReference type="Gene3D" id="3.30.420.100">
    <property type="match status" value="1"/>
</dbReference>
<comment type="function">
    <text evidence="6">This is one of the proteins that bind and probably mediate the attachment of the 5S RNA into the large ribosomal subunit, where it forms part of the central protuberance.</text>
</comment>
<evidence type="ECO:0000256" key="2">
    <source>
        <dbReference type="ARBA" id="ARBA00022730"/>
    </source>
</evidence>
<dbReference type="EMBL" id="KF900759">
    <property type="protein sequence ID" value="AIF06103.1"/>
    <property type="molecule type" value="Genomic_DNA"/>
</dbReference>
<comment type="similarity">
    <text evidence="1 6">Belongs to the universal ribosomal protein uL18 family.</text>
</comment>
<dbReference type="HAMAP" id="MF_01337_A">
    <property type="entry name" value="Ribosomal_uL18_A"/>
    <property type="match status" value="1"/>
</dbReference>
<dbReference type="GO" id="GO:0008097">
    <property type="term" value="F:5S rRNA binding"/>
    <property type="evidence" value="ECO:0007669"/>
    <property type="project" value="InterPro"/>
</dbReference>
<keyword evidence="4 6" id="KW-0689">Ribosomal protein</keyword>
<keyword evidence="5 6" id="KW-0687">Ribonucleoprotein</keyword>
<dbReference type="GO" id="GO:0000027">
    <property type="term" value="P:ribosomal large subunit assembly"/>
    <property type="evidence" value="ECO:0007669"/>
    <property type="project" value="TreeGrafter"/>
</dbReference>
<keyword evidence="3 6" id="KW-0694">RNA-binding</keyword>
<dbReference type="PANTHER" id="PTHR23410">
    <property type="entry name" value="RIBOSOMAL PROTEIN L5-RELATED"/>
    <property type="match status" value="1"/>
</dbReference>
<organism evidence="7">
    <name type="scientific">uncultured marine group II/III euryarchaeote KM3_18_H05</name>
    <dbReference type="NCBI Taxonomy" id="1457957"/>
    <lineage>
        <taxon>Archaea</taxon>
        <taxon>Methanobacteriati</taxon>
        <taxon>Methanobacteriota</taxon>
        <taxon>environmental samples</taxon>
    </lineage>
</organism>
<dbReference type="GO" id="GO:0003735">
    <property type="term" value="F:structural constituent of ribosome"/>
    <property type="evidence" value="ECO:0007669"/>
    <property type="project" value="InterPro"/>
</dbReference>
<dbReference type="SUPFAM" id="SSF53137">
    <property type="entry name" value="Translational machinery components"/>
    <property type="match status" value="1"/>
</dbReference>
<evidence type="ECO:0000313" key="7">
    <source>
        <dbReference type="EMBL" id="AIF06103.1"/>
    </source>
</evidence>
<dbReference type="InterPro" id="IPR005485">
    <property type="entry name" value="Rbsml_uL18_euk_arch"/>
</dbReference>
<accession>A0A075GWB3</accession>
<sequence length="161" mass="17314">MRQFRRRREGATDYRKRLALLKSGEARAVVRVTNRQVLIQLIRFAKQGDEVVAAVSSQQLAELGWKGSGTSIPAAYLAGLLAARNAQAAGETRAVLDIGRVTPTPGGRVFAVLKGLIDGGLEVPHSDSLYPGEERIRGEHISKATAKLVEKVSSAIKEAKA</sequence>
<evidence type="ECO:0000256" key="5">
    <source>
        <dbReference type="ARBA" id="ARBA00023274"/>
    </source>
</evidence>
<dbReference type="InterPro" id="IPR057268">
    <property type="entry name" value="Ribosomal_L18"/>
</dbReference>
<keyword evidence="2 6" id="KW-0699">rRNA-binding</keyword>
<evidence type="ECO:0000256" key="3">
    <source>
        <dbReference type="ARBA" id="ARBA00022884"/>
    </source>
</evidence>
<dbReference type="GO" id="GO:0006412">
    <property type="term" value="P:translation"/>
    <property type="evidence" value="ECO:0007669"/>
    <property type="project" value="UniProtKB-UniRule"/>
</dbReference>
<protein>
    <recommendedName>
        <fullName evidence="6">Large ribosomal subunit protein uL18</fullName>
    </recommendedName>
</protein>
<comment type="subunit">
    <text evidence="6">Part of the 50S ribosomal subunit. Contacts the 5S and 23S rRNAs.</text>
</comment>
<evidence type="ECO:0000256" key="4">
    <source>
        <dbReference type="ARBA" id="ARBA00022980"/>
    </source>
</evidence>
<evidence type="ECO:0000256" key="6">
    <source>
        <dbReference type="HAMAP-Rule" id="MF_01337"/>
    </source>
</evidence>
<proteinExistence type="inferred from homology"/>
<dbReference type="GO" id="GO:0022625">
    <property type="term" value="C:cytosolic large ribosomal subunit"/>
    <property type="evidence" value="ECO:0007669"/>
    <property type="project" value="TreeGrafter"/>
</dbReference>
<dbReference type="CDD" id="cd00432">
    <property type="entry name" value="Ribosomal_L18_L5e"/>
    <property type="match status" value="1"/>
</dbReference>